<dbReference type="InterPro" id="IPR005199">
    <property type="entry name" value="Glyco_hydro_79"/>
</dbReference>
<reference evidence="2" key="2">
    <citation type="submission" date="2019-07" db="EMBL/GenBank/DDBJ databases">
        <authorList>
            <person name="Yang Y."/>
            <person name="Bocs S."/>
            <person name="Baudouin L."/>
        </authorList>
    </citation>
    <scope>NUCLEOTIDE SEQUENCE</scope>
    <source>
        <tissue evidence="2">Spear leaf of Hainan Tall coconut</tissue>
    </source>
</reference>
<feature type="region of interest" description="Disordered" evidence="1">
    <location>
        <begin position="1"/>
        <end position="35"/>
    </location>
</feature>
<proteinExistence type="predicted"/>
<dbReference type="Pfam" id="PF03662">
    <property type="entry name" value="Glyco_hydro_79n"/>
    <property type="match status" value="1"/>
</dbReference>
<dbReference type="EMBL" id="CM017883">
    <property type="protein sequence ID" value="KAG1365074.1"/>
    <property type="molecule type" value="Genomic_DNA"/>
</dbReference>
<organism evidence="2 3">
    <name type="scientific">Cocos nucifera</name>
    <name type="common">Coconut palm</name>
    <dbReference type="NCBI Taxonomy" id="13894"/>
    <lineage>
        <taxon>Eukaryota</taxon>
        <taxon>Viridiplantae</taxon>
        <taxon>Streptophyta</taxon>
        <taxon>Embryophyta</taxon>
        <taxon>Tracheophyta</taxon>
        <taxon>Spermatophyta</taxon>
        <taxon>Magnoliopsida</taxon>
        <taxon>Liliopsida</taxon>
        <taxon>Arecaceae</taxon>
        <taxon>Arecoideae</taxon>
        <taxon>Cocoseae</taxon>
        <taxon>Attaleinae</taxon>
        <taxon>Cocos</taxon>
    </lineage>
</organism>
<comment type="caution">
    <text evidence="2">The sequence shown here is derived from an EMBL/GenBank/DDBJ whole genome shotgun (WGS) entry which is preliminary data.</text>
</comment>
<dbReference type="Gene3D" id="3.20.20.80">
    <property type="entry name" value="Glycosidases"/>
    <property type="match status" value="1"/>
</dbReference>
<dbReference type="OrthoDB" id="1939047at2759"/>
<evidence type="ECO:0000313" key="3">
    <source>
        <dbReference type="Proteomes" id="UP000797356"/>
    </source>
</evidence>
<sequence length="116" mass="12807">MELAAVDMEDIAGKAPSIKSSGPLSNGGQNGDNGLREMVTPIIRTSLEKQDLSNKILLNVVKEFSPLKLRFGGSLQDKVIYGMDPQQPCVRRDEETPQPSVYLYNGVTWKVQDLKT</sequence>
<dbReference type="Proteomes" id="UP000797356">
    <property type="component" value="Chromosome 12"/>
</dbReference>
<evidence type="ECO:0000256" key="1">
    <source>
        <dbReference type="SAM" id="MobiDB-lite"/>
    </source>
</evidence>
<feature type="compositionally biased region" description="Polar residues" evidence="1">
    <location>
        <begin position="18"/>
        <end position="27"/>
    </location>
</feature>
<dbReference type="PANTHER" id="PTHR14363">
    <property type="entry name" value="HEPARANASE-RELATED"/>
    <property type="match status" value="1"/>
</dbReference>
<dbReference type="AlphaFoldDB" id="A0A8K0N9M7"/>
<gene>
    <name evidence="2" type="ORF">COCNU_12G000740</name>
</gene>
<dbReference type="PANTHER" id="PTHR14363:SF17">
    <property type="entry name" value="HEPARANASE-LIKE PROTEIN 3"/>
    <property type="match status" value="1"/>
</dbReference>
<reference evidence="2" key="1">
    <citation type="journal article" date="2017" name="Gigascience">
        <title>The genome draft of coconut (Cocos nucifera).</title>
        <authorList>
            <person name="Xiao Y."/>
            <person name="Xu P."/>
            <person name="Fan H."/>
            <person name="Baudouin L."/>
            <person name="Xia W."/>
            <person name="Bocs S."/>
            <person name="Xu J."/>
            <person name="Li Q."/>
            <person name="Guo A."/>
            <person name="Zhou L."/>
            <person name="Li J."/>
            <person name="Wu Y."/>
            <person name="Ma Z."/>
            <person name="Armero A."/>
            <person name="Issali A.E."/>
            <person name="Liu N."/>
            <person name="Peng M."/>
            <person name="Yang Y."/>
        </authorList>
    </citation>
    <scope>NUCLEOTIDE SEQUENCE</scope>
    <source>
        <tissue evidence="2">Spear leaf of Hainan Tall coconut</tissue>
    </source>
</reference>
<accession>A0A8K0N9M7</accession>
<dbReference type="GO" id="GO:0004566">
    <property type="term" value="F:beta-glucuronidase activity"/>
    <property type="evidence" value="ECO:0007669"/>
    <property type="project" value="TreeGrafter"/>
</dbReference>
<evidence type="ECO:0000313" key="2">
    <source>
        <dbReference type="EMBL" id="KAG1365074.1"/>
    </source>
</evidence>
<name>A0A8K0N9M7_COCNU</name>
<keyword evidence="3" id="KW-1185">Reference proteome</keyword>
<dbReference type="GO" id="GO:0016020">
    <property type="term" value="C:membrane"/>
    <property type="evidence" value="ECO:0007669"/>
    <property type="project" value="InterPro"/>
</dbReference>
<dbReference type="GO" id="GO:0009505">
    <property type="term" value="C:plant-type cell wall"/>
    <property type="evidence" value="ECO:0007669"/>
    <property type="project" value="TreeGrafter"/>
</dbReference>
<protein>
    <submittedName>
        <fullName evidence="2">Uncharacterized protein</fullName>
    </submittedName>
</protein>